<dbReference type="CDD" id="cd09901">
    <property type="entry name" value="H3TH_FEN1-like"/>
    <property type="match status" value="1"/>
</dbReference>
<feature type="region of interest" description="Disordered" evidence="10">
    <location>
        <begin position="621"/>
        <end position="838"/>
    </location>
</feature>
<keyword evidence="8" id="KW-0234">DNA repair</keyword>
<feature type="compositionally biased region" description="Basic and acidic residues" evidence="10">
    <location>
        <begin position="568"/>
        <end position="577"/>
    </location>
</feature>
<dbReference type="InterPro" id="IPR036279">
    <property type="entry name" value="5-3_exonuclease_C_sf"/>
</dbReference>
<keyword evidence="14" id="KW-1185">Reference proteome</keyword>
<dbReference type="SUPFAM" id="SSF47807">
    <property type="entry name" value="5' to 3' exonuclease, C-terminal subdomain"/>
    <property type="match status" value="1"/>
</dbReference>
<dbReference type="AlphaFoldDB" id="F2UHH7"/>
<dbReference type="STRING" id="946362.F2UHH7"/>
<feature type="compositionally biased region" description="Basic and acidic residues" evidence="10">
    <location>
        <begin position="649"/>
        <end position="659"/>
    </location>
</feature>
<dbReference type="Gene3D" id="1.10.150.20">
    <property type="entry name" value="5' to 3' exonuclease, C-terminal subdomain"/>
    <property type="match status" value="1"/>
</dbReference>
<feature type="domain" description="XPG-I" evidence="11">
    <location>
        <begin position="139"/>
        <end position="215"/>
    </location>
</feature>
<evidence type="ECO:0000256" key="7">
    <source>
        <dbReference type="ARBA" id="ARBA00022842"/>
    </source>
</evidence>
<dbReference type="PROSITE" id="PS00842">
    <property type="entry name" value="XPG_2"/>
    <property type="match status" value="1"/>
</dbReference>
<evidence type="ECO:0000256" key="10">
    <source>
        <dbReference type="SAM" id="MobiDB-lite"/>
    </source>
</evidence>
<feature type="compositionally biased region" description="Basic residues" evidence="10">
    <location>
        <begin position="829"/>
        <end position="838"/>
    </location>
</feature>
<dbReference type="InterPro" id="IPR006086">
    <property type="entry name" value="XPG-I_dom"/>
</dbReference>
<feature type="compositionally biased region" description="Basic and acidic residues" evidence="10">
    <location>
        <begin position="628"/>
        <end position="639"/>
    </location>
</feature>
<feature type="compositionally biased region" description="Basic residues" evidence="10">
    <location>
        <begin position="488"/>
        <end position="503"/>
    </location>
</feature>
<evidence type="ECO:0000259" key="12">
    <source>
        <dbReference type="SMART" id="SM00485"/>
    </source>
</evidence>
<dbReference type="InterPro" id="IPR006084">
    <property type="entry name" value="XPG/Rad2"/>
</dbReference>
<dbReference type="GO" id="GO:0005634">
    <property type="term" value="C:nucleus"/>
    <property type="evidence" value="ECO:0007669"/>
    <property type="project" value="UniProtKB-SubCell"/>
</dbReference>
<keyword evidence="7" id="KW-0460">Magnesium</keyword>
<evidence type="ECO:0000256" key="2">
    <source>
        <dbReference type="ARBA" id="ARBA00022722"/>
    </source>
</evidence>
<dbReference type="PANTHER" id="PTHR11081:SF9">
    <property type="entry name" value="FLAP ENDONUCLEASE 1"/>
    <property type="match status" value="1"/>
</dbReference>
<dbReference type="Proteomes" id="UP000007799">
    <property type="component" value="Unassembled WGS sequence"/>
</dbReference>
<feature type="compositionally biased region" description="Polar residues" evidence="10">
    <location>
        <begin position="674"/>
        <end position="683"/>
    </location>
</feature>
<dbReference type="SUPFAM" id="SSF88723">
    <property type="entry name" value="PIN domain-like"/>
    <property type="match status" value="1"/>
</dbReference>
<dbReference type="InterPro" id="IPR019974">
    <property type="entry name" value="XPG_CS"/>
</dbReference>
<keyword evidence="6" id="KW-0378">Hydrolase</keyword>
<dbReference type="CDD" id="cd09857">
    <property type="entry name" value="PIN_EXO1"/>
    <property type="match status" value="1"/>
</dbReference>
<keyword evidence="9" id="KW-0539">Nucleus</keyword>
<dbReference type="PRINTS" id="PR00853">
    <property type="entry name" value="XPGRADSUPER"/>
</dbReference>
<evidence type="ECO:0000313" key="14">
    <source>
        <dbReference type="Proteomes" id="UP000007799"/>
    </source>
</evidence>
<feature type="compositionally biased region" description="Low complexity" evidence="10">
    <location>
        <begin position="533"/>
        <end position="553"/>
    </location>
</feature>
<dbReference type="GO" id="GO:0006281">
    <property type="term" value="P:DNA repair"/>
    <property type="evidence" value="ECO:0007669"/>
    <property type="project" value="UniProtKB-KW"/>
</dbReference>
<keyword evidence="4" id="KW-0255">Endonuclease</keyword>
<accession>F2UHH7</accession>
<gene>
    <name evidence="13" type="ORF">PTSG_07693</name>
</gene>
<dbReference type="Pfam" id="PF00752">
    <property type="entry name" value="XPG_N"/>
    <property type="match status" value="1"/>
</dbReference>
<keyword evidence="3" id="KW-0479">Metal-binding</keyword>
<organism evidence="14">
    <name type="scientific">Salpingoeca rosetta (strain ATCC 50818 / BSB-021)</name>
    <dbReference type="NCBI Taxonomy" id="946362"/>
    <lineage>
        <taxon>Eukaryota</taxon>
        <taxon>Choanoflagellata</taxon>
        <taxon>Craspedida</taxon>
        <taxon>Salpingoecidae</taxon>
        <taxon>Salpingoeca</taxon>
    </lineage>
</organism>
<protein>
    <submittedName>
        <fullName evidence="13">Uncharacterized protein</fullName>
    </submittedName>
</protein>
<evidence type="ECO:0000256" key="3">
    <source>
        <dbReference type="ARBA" id="ARBA00022723"/>
    </source>
</evidence>
<dbReference type="Pfam" id="PF00867">
    <property type="entry name" value="XPG_I"/>
    <property type="match status" value="1"/>
</dbReference>
<comment type="subcellular location">
    <subcellularLocation>
        <location evidence="1">Nucleus</location>
    </subcellularLocation>
</comment>
<evidence type="ECO:0000256" key="4">
    <source>
        <dbReference type="ARBA" id="ARBA00022759"/>
    </source>
</evidence>
<dbReference type="GO" id="GO:0046872">
    <property type="term" value="F:metal ion binding"/>
    <property type="evidence" value="ECO:0007669"/>
    <property type="project" value="UniProtKB-KW"/>
</dbReference>
<dbReference type="eggNOG" id="KOG2518">
    <property type="taxonomic scope" value="Eukaryota"/>
</dbReference>
<keyword evidence="5" id="KW-0227">DNA damage</keyword>
<evidence type="ECO:0000259" key="11">
    <source>
        <dbReference type="SMART" id="SM00484"/>
    </source>
</evidence>
<feature type="compositionally biased region" description="Basic residues" evidence="10">
    <location>
        <begin position="807"/>
        <end position="816"/>
    </location>
</feature>
<name>F2UHH7_SALR5</name>
<reference evidence="13" key="1">
    <citation type="submission" date="2009-08" db="EMBL/GenBank/DDBJ databases">
        <title>Annotation of Salpingoeca rosetta.</title>
        <authorList>
            <consortium name="The Broad Institute Genome Sequencing Platform"/>
            <person name="Russ C."/>
            <person name="Cuomo C."/>
            <person name="Burger G."/>
            <person name="Gray M.W."/>
            <person name="Holland P.W.H."/>
            <person name="King N."/>
            <person name="Lang F.B.F."/>
            <person name="Roger A.J."/>
            <person name="Ruiz-Trillo I."/>
            <person name="Young S.K."/>
            <person name="Zeng Q."/>
            <person name="Gargeya S."/>
            <person name="Alvarado L."/>
            <person name="Berlin A."/>
            <person name="Chapman S.B."/>
            <person name="Chen Z."/>
            <person name="Freedman E."/>
            <person name="Gellesch M."/>
            <person name="Goldberg J."/>
            <person name="Griggs A."/>
            <person name="Gujja S."/>
            <person name="Heilman E."/>
            <person name="Heiman D."/>
            <person name="Howarth C."/>
            <person name="Mehta T."/>
            <person name="Neiman D."/>
            <person name="Pearson M."/>
            <person name="Roberts A."/>
            <person name="Saif S."/>
            <person name="Shea T."/>
            <person name="Shenoy N."/>
            <person name="Sisk P."/>
            <person name="Stolte C."/>
            <person name="Sykes S."/>
            <person name="White J."/>
            <person name="Yandava C."/>
            <person name="Haas B."/>
            <person name="Nusbaum C."/>
            <person name="Birren B."/>
        </authorList>
    </citation>
    <scope>NUCLEOTIDE SEQUENCE [LARGE SCALE GENOMIC DNA]</scope>
    <source>
        <strain evidence="13">ATCC 50818</strain>
    </source>
</reference>
<dbReference type="Gene3D" id="3.40.50.1010">
    <property type="entry name" value="5'-nuclease"/>
    <property type="match status" value="1"/>
</dbReference>
<evidence type="ECO:0000256" key="6">
    <source>
        <dbReference type="ARBA" id="ARBA00022801"/>
    </source>
</evidence>
<dbReference type="InterPro" id="IPR029060">
    <property type="entry name" value="PIN-like_dom_sf"/>
</dbReference>
<feature type="compositionally biased region" description="Acidic residues" evidence="10">
    <location>
        <begin position="321"/>
        <end position="334"/>
    </location>
</feature>
<evidence type="ECO:0000256" key="8">
    <source>
        <dbReference type="ARBA" id="ARBA00023204"/>
    </source>
</evidence>
<proteinExistence type="predicted"/>
<dbReference type="InterPro" id="IPR044752">
    <property type="entry name" value="PIN-like_EXO1"/>
</dbReference>
<feature type="domain" description="XPG N-terminal" evidence="12">
    <location>
        <begin position="1"/>
        <end position="100"/>
    </location>
</feature>
<evidence type="ECO:0000256" key="1">
    <source>
        <dbReference type="ARBA" id="ARBA00004123"/>
    </source>
</evidence>
<dbReference type="OrthoDB" id="26491at2759"/>
<dbReference type="KEGG" id="sre:PTSG_07693"/>
<feature type="region of interest" description="Disordered" evidence="10">
    <location>
        <begin position="314"/>
        <end position="334"/>
    </location>
</feature>
<evidence type="ECO:0000256" key="9">
    <source>
        <dbReference type="ARBA" id="ARBA00023242"/>
    </source>
</evidence>
<evidence type="ECO:0000313" key="13">
    <source>
        <dbReference type="EMBL" id="EGD76576.1"/>
    </source>
</evidence>
<evidence type="ECO:0000256" key="5">
    <source>
        <dbReference type="ARBA" id="ARBA00022763"/>
    </source>
</evidence>
<keyword evidence="2" id="KW-0540">Nuclease</keyword>
<dbReference type="FunFam" id="3.40.50.1010:FF:000002">
    <property type="entry name" value="Exonuclease 1, putative"/>
    <property type="match status" value="1"/>
</dbReference>
<dbReference type="GO" id="GO:0017108">
    <property type="term" value="F:5'-flap endonuclease activity"/>
    <property type="evidence" value="ECO:0007669"/>
    <property type="project" value="TreeGrafter"/>
</dbReference>
<feature type="region of interest" description="Disordered" evidence="10">
    <location>
        <begin position="532"/>
        <end position="609"/>
    </location>
</feature>
<dbReference type="InterPro" id="IPR006085">
    <property type="entry name" value="XPG_DNA_repair_N"/>
</dbReference>
<dbReference type="SMART" id="SM00484">
    <property type="entry name" value="XPGI"/>
    <property type="match status" value="1"/>
</dbReference>
<feature type="compositionally biased region" description="Polar residues" evidence="10">
    <location>
        <begin position="795"/>
        <end position="806"/>
    </location>
</feature>
<dbReference type="EMBL" id="GL832974">
    <property type="protein sequence ID" value="EGD76576.1"/>
    <property type="molecule type" value="Genomic_DNA"/>
</dbReference>
<dbReference type="RefSeq" id="XP_004991490.1">
    <property type="nucleotide sequence ID" value="XM_004991433.1"/>
</dbReference>
<dbReference type="PANTHER" id="PTHR11081">
    <property type="entry name" value="FLAP ENDONUCLEASE FAMILY MEMBER"/>
    <property type="match status" value="1"/>
</dbReference>
<dbReference type="GeneID" id="16072050"/>
<feature type="compositionally biased region" description="Low complexity" evidence="10">
    <location>
        <begin position="470"/>
        <end position="487"/>
    </location>
</feature>
<feature type="compositionally biased region" description="Acidic residues" evidence="10">
    <location>
        <begin position="740"/>
        <end position="751"/>
    </location>
</feature>
<dbReference type="SMART" id="SM00485">
    <property type="entry name" value="XPGN"/>
    <property type="match status" value="1"/>
</dbReference>
<sequence length="838" mass="91474">MGVPGLIGFLQAIHEPFHIRDFAGKTVGVDIANWLYKGSYGSALELFKDVNSTDGYIIYCVQRLQLLRTFNVRPVVVFDGAPLPMKAEEKASRTERKEEIYARTAFLLSEGKEAEAAQEIQRGLDVSFEMRHKMVQVCQRLNIEYVVAPYEADAQLAFMARQGLVDAVITEDSDLIAFGAADVLLKMDSNGRGLRLRFHRLNEISIRDGKRTLSFKNMTLEQLQLCCVLSGSDYLPKHSKWHIKGISLKTACKYVLRHGSTTQLLNTLRSKHDVASGFEEVLADAMFAFRHQIVWDPTRDRRCHLTPLPRRRRRRLCGDGGDGDDGDDDDDWEEQGFLLNDDYDDLNSRLQGMEEEEDDDDDDEADSEWTFFNFALDTRCTKAGVVGVAHGRGRARGSVHPETGDALQDATFSQRLEECIAAVNEREKRRSKKQEAKYKRPFWQRKQNRQPTLLDKFLQSPRSKPVGWNTTTTATTTAATTTTSTKAALRRSPRRPRQQHTHAARTLQARAVTTEPGVRIGVDLSIFGSSTGAATETTATATETTETTAATEAGISGTLNVSSSSSRRRGETADRKALSSSPLRTSRAPRKHELDGDRGDDDGDGLSTLAAVRPINLSLESAIDVDSGDEHDQGNDRADGGSVSTGGGTDHDASEEKSGDGQLRAGTAEHGQRSDQGTAQPSLKTDSGTGGGGGGGESDKRDGGDCDDCDDCGGCGGTAEKEEEGEEGVVQQSCVPDSAVVDDSDEAETDMSIDAAVVVLSSDDETDVDGSSTLGAMRTPSPSSAQRKRRSRAQTPRTRSAATPTSHTRRSAKTPKAKQQLSLLDMLRPKRPKSASFT</sequence>
<feature type="region of interest" description="Disordered" evidence="10">
    <location>
        <begin position="460"/>
        <end position="512"/>
    </location>
</feature>
<dbReference type="InParanoid" id="F2UHH7"/>